<gene>
    <name evidence="8" type="ORF">C9374_002683</name>
</gene>
<dbReference type="InterPro" id="IPR000571">
    <property type="entry name" value="Znf_CCCH"/>
</dbReference>
<feature type="region of interest" description="Disordered" evidence="6">
    <location>
        <begin position="58"/>
        <end position="134"/>
    </location>
</feature>
<proteinExistence type="predicted"/>
<dbReference type="GO" id="GO:0045892">
    <property type="term" value="P:negative regulation of DNA-templated transcription"/>
    <property type="evidence" value="ECO:0007669"/>
    <property type="project" value="InterPro"/>
</dbReference>
<keyword evidence="4 5" id="KW-0862">Zinc</keyword>
<sequence>MQEQEQLMNQALKQEWFRDRPELKTVFEEFIKIPPKIDLNKKLLDTQSELQNIHSEIQTQQLDNIPETVKKPQNPKPSISSTTNQHVPSSSSSDNLIKENVLPPRNKKNDPQKRKKQATSKSKEEHKKKKLEKEPEKPVVRDLCKFFLTGHCYKGDSCPFLHDKKLFPCKFFHLYNNCKKGELCEYSHQVPLSEEYRQLLINTEKKKENLKIRSPQLWFNHSQHCHSLRQLSLWTIPQVLVMILLVEE</sequence>
<feature type="domain" description="C3H1-type" evidence="7">
    <location>
        <begin position="138"/>
        <end position="165"/>
    </location>
</feature>
<dbReference type="GeneID" id="68095138"/>
<dbReference type="SUPFAM" id="SSF90229">
    <property type="entry name" value="CCCH zinc finger"/>
    <property type="match status" value="2"/>
</dbReference>
<dbReference type="Pfam" id="PF14608">
    <property type="entry name" value="zf-CCCH_2"/>
    <property type="match status" value="2"/>
</dbReference>
<dbReference type="PANTHER" id="PTHR13119:SF12">
    <property type="entry name" value="PROTEIN SUPPRESSOR OF SABLE"/>
    <property type="match status" value="1"/>
</dbReference>
<evidence type="ECO:0000259" key="7">
    <source>
        <dbReference type="PROSITE" id="PS50103"/>
    </source>
</evidence>
<dbReference type="PANTHER" id="PTHR13119">
    <property type="entry name" value="ZINC FINGER CCCH DOMAIN-CONTAINING PROTEI"/>
    <property type="match status" value="1"/>
</dbReference>
<dbReference type="RefSeq" id="XP_044550229.1">
    <property type="nucleotide sequence ID" value="XM_044692127.1"/>
</dbReference>
<evidence type="ECO:0000256" key="3">
    <source>
        <dbReference type="ARBA" id="ARBA00022771"/>
    </source>
</evidence>
<dbReference type="GO" id="GO:0003723">
    <property type="term" value="F:RNA binding"/>
    <property type="evidence" value="ECO:0007669"/>
    <property type="project" value="InterPro"/>
</dbReference>
<dbReference type="InterPro" id="IPR045124">
    <property type="entry name" value="Su(sable)-like"/>
</dbReference>
<keyword evidence="9" id="KW-1185">Reference proteome</keyword>
<keyword evidence="1 5" id="KW-0479">Metal-binding</keyword>
<evidence type="ECO:0000256" key="5">
    <source>
        <dbReference type="PROSITE-ProRule" id="PRU00723"/>
    </source>
</evidence>
<dbReference type="PROSITE" id="PS50103">
    <property type="entry name" value="ZF_C3H1"/>
    <property type="match status" value="2"/>
</dbReference>
<dbReference type="GO" id="GO:0008270">
    <property type="term" value="F:zinc ion binding"/>
    <property type="evidence" value="ECO:0007669"/>
    <property type="project" value="UniProtKB-KW"/>
</dbReference>
<evidence type="ECO:0000256" key="1">
    <source>
        <dbReference type="ARBA" id="ARBA00022723"/>
    </source>
</evidence>
<dbReference type="AlphaFoldDB" id="A0AA88GSJ0"/>
<evidence type="ECO:0000313" key="9">
    <source>
        <dbReference type="Proteomes" id="UP000816034"/>
    </source>
</evidence>
<evidence type="ECO:0000256" key="4">
    <source>
        <dbReference type="ARBA" id="ARBA00022833"/>
    </source>
</evidence>
<feature type="zinc finger region" description="C3H1-type" evidence="5">
    <location>
        <begin position="168"/>
        <end position="191"/>
    </location>
</feature>
<evidence type="ECO:0000256" key="6">
    <source>
        <dbReference type="SAM" id="MobiDB-lite"/>
    </source>
</evidence>
<keyword evidence="2" id="KW-0677">Repeat</keyword>
<feature type="compositionally biased region" description="Polar residues" evidence="6">
    <location>
        <begin position="76"/>
        <end position="95"/>
    </location>
</feature>
<organism evidence="8 9">
    <name type="scientific">Naegleria lovaniensis</name>
    <name type="common">Amoeba</name>
    <dbReference type="NCBI Taxonomy" id="51637"/>
    <lineage>
        <taxon>Eukaryota</taxon>
        <taxon>Discoba</taxon>
        <taxon>Heterolobosea</taxon>
        <taxon>Tetramitia</taxon>
        <taxon>Eutetramitia</taxon>
        <taxon>Vahlkampfiidae</taxon>
        <taxon>Naegleria</taxon>
    </lineage>
</organism>
<dbReference type="InterPro" id="IPR036855">
    <property type="entry name" value="Znf_CCCH_sf"/>
</dbReference>
<evidence type="ECO:0000313" key="8">
    <source>
        <dbReference type="EMBL" id="KAG2386237.1"/>
    </source>
</evidence>
<evidence type="ECO:0000256" key="2">
    <source>
        <dbReference type="ARBA" id="ARBA00022737"/>
    </source>
</evidence>
<feature type="compositionally biased region" description="Basic and acidic residues" evidence="6">
    <location>
        <begin position="121"/>
        <end position="134"/>
    </location>
</feature>
<reference evidence="8 9" key="1">
    <citation type="journal article" date="2018" name="BMC Genomics">
        <title>The genome of Naegleria lovaniensis, the basis for a comparative approach to unravel pathogenicity factors of the human pathogenic amoeba N. fowleri.</title>
        <authorList>
            <person name="Liechti N."/>
            <person name="Schurch N."/>
            <person name="Bruggmann R."/>
            <person name="Wittwer M."/>
        </authorList>
    </citation>
    <scope>NUCLEOTIDE SEQUENCE [LARGE SCALE GENOMIC DNA]</scope>
    <source>
        <strain evidence="8 9">ATCC 30569</strain>
    </source>
</reference>
<keyword evidence="3 5" id="KW-0863">Zinc-finger</keyword>
<protein>
    <recommendedName>
        <fullName evidence="7">C3H1-type domain-containing protein</fullName>
    </recommendedName>
</protein>
<name>A0AA88GSJ0_NAELO</name>
<dbReference type="Gene3D" id="4.10.1000.10">
    <property type="entry name" value="Zinc finger, CCCH-type"/>
    <property type="match status" value="1"/>
</dbReference>
<dbReference type="SMART" id="SM00356">
    <property type="entry name" value="ZnF_C3H1"/>
    <property type="match status" value="2"/>
</dbReference>
<feature type="zinc finger region" description="C3H1-type" evidence="5">
    <location>
        <begin position="138"/>
        <end position="165"/>
    </location>
</feature>
<dbReference type="EMBL" id="PYSW02000016">
    <property type="protein sequence ID" value="KAG2386237.1"/>
    <property type="molecule type" value="Genomic_DNA"/>
</dbReference>
<dbReference type="Proteomes" id="UP000816034">
    <property type="component" value="Unassembled WGS sequence"/>
</dbReference>
<dbReference type="GO" id="GO:0005634">
    <property type="term" value="C:nucleus"/>
    <property type="evidence" value="ECO:0007669"/>
    <property type="project" value="TreeGrafter"/>
</dbReference>
<comment type="caution">
    <text evidence="8">The sequence shown here is derived from an EMBL/GenBank/DDBJ whole genome shotgun (WGS) entry which is preliminary data.</text>
</comment>
<feature type="domain" description="C3H1-type" evidence="7">
    <location>
        <begin position="168"/>
        <end position="191"/>
    </location>
</feature>
<accession>A0AA88GSJ0</accession>